<evidence type="ECO:0000313" key="3">
    <source>
        <dbReference type="Proteomes" id="UP000248918"/>
    </source>
</evidence>
<gene>
    <name evidence="2" type="ORF">BX591_114142</name>
</gene>
<dbReference type="RefSeq" id="WP_244147062.1">
    <property type="nucleotide sequence ID" value="NZ_CADFFP010000017.1"/>
</dbReference>
<protein>
    <submittedName>
        <fullName evidence="2">Uncharacterized protein</fullName>
    </submittedName>
</protein>
<name>A0A329BXI0_9BURK</name>
<keyword evidence="1" id="KW-1133">Transmembrane helix</keyword>
<feature type="transmembrane region" description="Helical" evidence="1">
    <location>
        <begin position="12"/>
        <end position="39"/>
    </location>
</feature>
<sequence length="66" mass="6989">MTAAAPPVRWPAIAALTAVSALAQIGQFGIGFMVLPVWLSRSVAWTRRAPVCSRPRNGPACWPVCG</sequence>
<dbReference type="AlphaFoldDB" id="A0A329BXI0"/>
<dbReference type="Proteomes" id="UP000248918">
    <property type="component" value="Unassembled WGS sequence"/>
</dbReference>
<evidence type="ECO:0000313" key="2">
    <source>
        <dbReference type="EMBL" id="RAS26482.1"/>
    </source>
</evidence>
<evidence type="ECO:0000256" key="1">
    <source>
        <dbReference type="SAM" id="Phobius"/>
    </source>
</evidence>
<proteinExistence type="predicted"/>
<reference evidence="2 3" key="1">
    <citation type="submission" date="2018-06" db="EMBL/GenBank/DDBJ databases">
        <title>Genomic Encyclopedia of Type Strains, Phase III (KMG-III): the genomes of soil and plant-associated and newly described type strains.</title>
        <authorList>
            <person name="Whitman W."/>
        </authorList>
    </citation>
    <scope>NUCLEOTIDE SEQUENCE [LARGE SCALE GENOMIC DNA]</scope>
    <source>
        <strain evidence="2 3">LMG 23644</strain>
    </source>
</reference>
<dbReference type="EMBL" id="QLTK01000014">
    <property type="protein sequence ID" value="RAS26482.1"/>
    <property type="molecule type" value="Genomic_DNA"/>
</dbReference>
<keyword evidence="1" id="KW-0472">Membrane</keyword>
<keyword evidence="1" id="KW-0812">Transmembrane</keyword>
<organism evidence="2 3">
    <name type="scientific">Paraburkholderia bryophila</name>
    <dbReference type="NCBI Taxonomy" id="420952"/>
    <lineage>
        <taxon>Bacteria</taxon>
        <taxon>Pseudomonadati</taxon>
        <taxon>Pseudomonadota</taxon>
        <taxon>Betaproteobacteria</taxon>
        <taxon>Burkholderiales</taxon>
        <taxon>Burkholderiaceae</taxon>
        <taxon>Paraburkholderia</taxon>
    </lineage>
</organism>
<comment type="caution">
    <text evidence="2">The sequence shown here is derived from an EMBL/GenBank/DDBJ whole genome shotgun (WGS) entry which is preliminary data.</text>
</comment>
<accession>A0A329BXI0</accession>